<comment type="caution">
    <text evidence="3">The sequence shown here is derived from an EMBL/GenBank/DDBJ whole genome shotgun (WGS) entry which is preliminary data.</text>
</comment>
<dbReference type="InterPro" id="IPR009936">
    <property type="entry name" value="DUF1468"/>
</dbReference>
<evidence type="ECO:0000259" key="2">
    <source>
        <dbReference type="Pfam" id="PF07331"/>
    </source>
</evidence>
<dbReference type="Proteomes" id="UP000609531">
    <property type="component" value="Unassembled WGS sequence"/>
</dbReference>
<evidence type="ECO:0000313" key="4">
    <source>
        <dbReference type="Proteomes" id="UP000609531"/>
    </source>
</evidence>
<keyword evidence="1" id="KW-1133">Transmembrane helix</keyword>
<name>A0A934II43_9HYPH</name>
<dbReference type="EMBL" id="JAEKJA010000001">
    <property type="protein sequence ID" value="MBJ3774137.1"/>
    <property type="molecule type" value="Genomic_DNA"/>
</dbReference>
<keyword evidence="4" id="KW-1185">Reference proteome</keyword>
<dbReference type="AlphaFoldDB" id="A0A934II43"/>
<dbReference type="Pfam" id="PF07331">
    <property type="entry name" value="TctB"/>
    <property type="match status" value="1"/>
</dbReference>
<feature type="transmembrane region" description="Helical" evidence="1">
    <location>
        <begin position="125"/>
        <end position="146"/>
    </location>
</feature>
<feature type="transmembrane region" description="Helical" evidence="1">
    <location>
        <begin position="7"/>
        <end position="26"/>
    </location>
</feature>
<accession>A0A934II43</accession>
<proteinExistence type="predicted"/>
<gene>
    <name evidence="3" type="ORF">JCR33_00445</name>
</gene>
<sequence>MQIDDRLLGLLLVAFGVAVFLVAQTFPMMAGLAYGPDFFPSIAAVGMIVCGALIAVSGVVRARAVTPPAAAAPPPAARFGAGLARPAILCLVVIAFAVLLGPLGFHIAALLAVGAAALTFGAHPLTAATLAVVASIAVHAVFYSLLRVPLPWGVLTPYAW</sequence>
<dbReference type="RefSeq" id="WP_198880038.1">
    <property type="nucleotide sequence ID" value="NZ_JAEKJA010000001.1"/>
</dbReference>
<reference evidence="3" key="1">
    <citation type="submission" date="2020-12" db="EMBL/GenBank/DDBJ databases">
        <title>Bacterial taxonomy.</title>
        <authorList>
            <person name="Pan X."/>
        </authorList>
    </citation>
    <scope>NUCLEOTIDE SEQUENCE</scope>
    <source>
        <strain evidence="3">B2012</strain>
    </source>
</reference>
<feature type="domain" description="DUF1468" evidence="2">
    <location>
        <begin position="7"/>
        <end position="151"/>
    </location>
</feature>
<keyword evidence="1" id="KW-0472">Membrane</keyword>
<keyword evidence="1" id="KW-0812">Transmembrane</keyword>
<organism evidence="3 4">
    <name type="scientific">Acuticoccus mangrovi</name>
    <dbReference type="NCBI Taxonomy" id="2796142"/>
    <lineage>
        <taxon>Bacteria</taxon>
        <taxon>Pseudomonadati</taxon>
        <taxon>Pseudomonadota</taxon>
        <taxon>Alphaproteobacteria</taxon>
        <taxon>Hyphomicrobiales</taxon>
        <taxon>Amorphaceae</taxon>
        <taxon>Acuticoccus</taxon>
    </lineage>
</organism>
<evidence type="ECO:0000256" key="1">
    <source>
        <dbReference type="SAM" id="Phobius"/>
    </source>
</evidence>
<feature type="transmembrane region" description="Helical" evidence="1">
    <location>
        <begin position="38"/>
        <end position="60"/>
    </location>
</feature>
<protein>
    <submittedName>
        <fullName evidence="3">Tripartite tricarboxylate transporter TctB family protein</fullName>
    </submittedName>
</protein>
<evidence type="ECO:0000313" key="3">
    <source>
        <dbReference type="EMBL" id="MBJ3774137.1"/>
    </source>
</evidence>
<feature type="transmembrane region" description="Helical" evidence="1">
    <location>
        <begin position="88"/>
        <end position="113"/>
    </location>
</feature>